<protein>
    <submittedName>
        <fullName evidence="5">Restriction endonuclease subunit S</fullName>
    </submittedName>
</protein>
<keyword evidence="5" id="KW-0255">Endonuclease</keyword>
<dbReference type="InterPro" id="IPR000055">
    <property type="entry name" value="Restrct_endonuc_typeI_TRD"/>
</dbReference>
<comment type="similarity">
    <text evidence="1">Belongs to the type-I restriction system S methylase family.</text>
</comment>
<dbReference type="Proteomes" id="UP000593932">
    <property type="component" value="Chromosome"/>
</dbReference>
<name>A0A7S6UK79_9GAMM</name>
<dbReference type="SUPFAM" id="SSF116734">
    <property type="entry name" value="DNA methylase specificity domain"/>
    <property type="match status" value="2"/>
</dbReference>
<proteinExistence type="inferred from homology"/>
<dbReference type="GO" id="GO:0004519">
    <property type="term" value="F:endonuclease activity"/>
    <property type="evidence" value="ECO:0007669"/>
    <property type="project" value="UniProtKB-KW"/>
</dbReference>
<reference evidence="5 6" key="1">
    <citation type="submission" date="2020-10" db="EMBL/GenBank/DDBJ databases">
        <title>complete genome sequencing of Lysobacter sp. H23M41.</title>
        <authorList>
            <person name="Bae J.-W."/>
            <person name="Lee S.-Y."/>
        </authorList>
    </citation>
    <scope>NUCLEOTIDE SEQUENCE [LARGE SCALE GENOMIC DNA]</scope>
    <source>
        <strain evidence="5 6">H23M41</strain>
    </source>
</reference>
<sequence>MSLPRYPAYRDSGVDWLGTVPSHWQVDRLKAAITSCKNGIWGEEPKGDDSDIDCVRVADFDRARLVVDGVVPTQRSVTQSERAGRTLQRDNLLLEKSGGGERQPVGQVVLYDRDEPAVCSNFVAKVTLAEGMAPRFWMYQHAAAYAYGVNIVAIKQTSGIQNLDQSQYFNERGVFPSYAEQVQIARFLDRETAKIDALIAEQEKLLALLAEKRQATISRAVTRGLDANAPMMESGTPWLGRVPAHWEVRPLKKVIASAKAGPFGSALTKDMYCASGYRVYGQEQVIPADFTLGDYFIGSEKYSELQQYAVTPGDILISCVGTFGKVAIVPEGIHPGVINPRLIRLRSRSHVLAEFLVTVLRSNIVFEQFSLLSRGGTMDVINIGTLNGIQIAVPPLSEQGAVCDFVVAECARIDRLGAEAKRSASLLRERRTALIAAAVTGQIDVRGAVEAEAA</sequence>
<dbReference type="Pfam" id="PF01420">
    <property type="entry name" value="Methylase_S"/>
    <property type="match status" value="1"/>
</dbReference>
<keyword evidence="5" id="KW-0540">Nuclease</keyword>
<dbReference type="Gene3D" id="1.10.287.1120">
    <property type="entry name" value="Bipartite methylase S protein"/>
    <property type="match status" value="1"/>
</dbReference>
<keyword evidence="5" id="KW-0378">Hydrolase</keyword>
<dbReference type="EMBL" id="CP063657">
    <property type="protein sequence ID" value="QOW21766.1"/>
    <property type="molecule type" value="Genomic_DNA"/>
</dbReference>
<dbReference type="PANTHER" id="PTHR43140:SF1">
    <property type="entry name" value="TYPE I RESTRICTION ENZYME ECOKI SPECIFICITY SUBUNIT"/>
    <property type="match status" value="1"/>
</dbReference>
<gene>
    <name evidence="5" type="ORF">INQ42_11120</name>
</gene>
<dbReference type="RefSeq" id="WP_194034324.1">
    <property type="nucleotide sequence ID" value="NZ_CP063657.1"/>
</dbReference>
<keyword evidence="3" id="KW-0238">DNA-binding</keyword>
<organism evidence="5 6">
    <name type="scientific">Novilysobacter avium</name>
    <dbReference type="NCBI Taxonomy" id="2781023"/>
    <lineage>
        <taxon>Bacteria</taxon>
        <taxon>Pseudomonadati</taxon>
        <taxon>Pseudomonadota</taxon>
        <taxon>Gammaproteobacteria</taxon>
        <taxon>Lysobacterales</taxon>
        <taxon>Lysobacteraceae</taxon>
        <taxon>Novilysobacter</taxon>
    </lineage>
</organism>
<dbReference type="Gene3D" id="3.90.220.20">
    <property type="entry name" value="DNA methylase specificity domains"/>
    <property type="match status" value="2"/>
</dbReference>
<accession>A0A7S6UK79</accession>
<dbReference type="InterPro" id="IPR051212">
    <property type="entry name" value="Type-I_RE_S_subunit"/>
</dbReference>
<evidence type="ECO:0000256" key="1">
    <source>
        <dbReference type="ARBA" id="ARBA00010923"/>
    </source>
</evidence>
<evidence type="ECO:0000256" key="3">
    <source>
        <dbReference type="ARBA" id="ARBA00023125"/>
    </source>
</evidence>
<evidence type="ECO:0000313" key="5">
    <source>
        <dbReference type="EMBL" id="QOW21766.1"/>
    </source>
</evidence>
<dbReference type="PANTHER" id="PTHR43140">
    <property type="entry name" value="TYPE-1 RESTRICTION ENZYME ECOKI SPECIFICITY PROTEIN"/>
    <property type="match status" value="1"/>
</dbReference>
<dbReference type="InterPro" id="IPR044946">
    <property type="entry name" value="Restrct_endonuc_typeI_TRD_sf"/>
</dbReference>
<keyword evidence="6" id="KW-1185">Reference proteome</keyword>
<evidence type="ECO:0000259" key="4">
    <source>
        <dbReference type="Pfam" id="PF01420"/>
    </source>
</evidence>
<keyword evidence="2" id="KW-0680">Restriction system</keyword>
<evidence type="ECO:0000256" key="2">
    <source>
        <dbReference type="ARBA" id="ARBA00022747"/>
    </source>
</evidence>
<feature type="domain" description="Type I restriction modification DNA specificity" evidence="4">
    <location>
        <begin position="284"/>
        <end position="404"/>
    </location>
</feature>
<evidence type="ECO:0000313" key="6">
    <source>
        <dbReference type="Proteomes" id="UP000593932"/>
    </source>
</evidence>